<name>A0A2Z6R5Y6_9GLOM</name>
<proteinExistence type="predicted"/>
<accession>A0A2Z6R5Y6</accession>
<evidence type="ECO:0000313" key="3">
    <source>
        <dbReference type="Proteomes" id="UP000247702"/>
    </source>
</evidence>
<reference evidence="2" key="2">
    <citation type="submission" date="2019-10" db="EMBL/GenBank/DDBJ databases">
        <title>Conservation and host-specific expression of non-tandemly repeated heterogenous ribosome RNA gene in arbuscular mycorrhizal fungi.</title>
        <authorList>
            <person name="Maeda T."/>
            <person name="Kobayashi Y."/>
            <person name="Nakagawa T."/>
            <person name="Ezawa T."/>
            <person name="Yamaguchi K."/>
            <person name="Bino T."/>
            <person name="Nishimoto Y."/>
            <person name="Shigenobu S."/>
            <person name="Kawaguchi M."/>
        </authorList>
    </citation>
    <scope>NUCLEOTIDE SEQUENCE</scope>
    <source>
        <strain evidence="2">HR1</strain>
    </source>
</reference>
<evidence type="ECO:0008006" key="4">
    <source>
        <dbReference type="Google" id="ProtNLM"/>
    </source>
</evidence>
<dbReference type="EMBL" id="BLAL01000242">
    <property type="protein sequence ID" value="GES95580.1"/>
    <property type="molecule type" value="Genomic_DNA"/>
</dbReference>
<dbReference type="Proteomes" id="UP000247702">
    <property type="component" value="Unassembled WGS sequence"/>
</dbReference>
<dbReference type="Gene3D" id="3.80.10.10">
    <property type="entry name" value="Ribonuclease Inhibitor"/>
    <property type="match status" value="1"/>
</dbReference>
<protein>
    <recommendedName>
        <fullName evidence="4">F-box domain-containing protein</fullName>
    </recommendedName>
</protein>
<gene>
    <name evidence="2" type="ORF">RCL2_002224100</name>
    <name evidence="1" type="ORF">RclHR1_00030067</name>
</gene>
<evidence type="ECO:0000313" key="2">
    <source>
        <dbReference type="EMBL" id="GES95580.1"/>
    </source>
</evidence>
<comment type="caution">
    <text evidence="1">The sequence shown here is derived from an EMBL/GenBank/DDBJ whole genome shotgun (WGS) entry which is preliminary data.</text>
</comment>
<dbReference type="AlphaFoldDB" id="A0A2Z6R5Y6"/>
<dbReference type="Proteomes" id="UP000615446">
    <property type="component" value="Unassembled WGS sequence"/>
</dbReference>
<dbReference type="EMBL" id="BEXD01002223">
    <property type="protein sequence ID" value="GBB97510.1"/>
    <property type="molecule type" value="Genomic_DNA"/>
</dbReference>
<reference evidence="1 3" key="1">
    <citation type="submission" date="2017-11" db="EMBL/GenBank/DDBJ databases">
        <title>The genome of Rhizophagus clarus HR1 reveals common genetic basis of auxotrophy among arbuscular mycorrhizal fungi.</title>
        <authorList>
            <person name="Kobayashi Y."/>
        </authorList>
    </citation>
    <scope>NUCLEOTIDE SEQUENCE [LARGE SCALE GENOMIC DNA]</scope>
    <source>
        <strain evidence="1 3">HR1</strain>
    </source>
</reference>
<dbReference type="SUPFAM" id="SSF52047">
    <property type="entry name" value="RNI-like"/>
    <property type="match status" value="1"/>
</dbReference>
<keyword evidence="3" id="KW-1185">Reference proteome</keyword>
<evidence type="ECO:0000313" key="1">
    <source>
        <dbReference type="EMBL" id="GBB97510.1"/>
    </source>
</evidence>
<sequence length="459" mass="54605">MLLLNFFKKKQKKKLILPSELIRQIVLHLKDDKKSLHSCLLVSRDWCRETVILLWRQPFHFLYTHNKINTSFFSRFKNPNNQCLCCSEEKRQYHAINLLKTYLLIKNDKEFVEKGIIKAENERITFNYFEFLCTLDLHELYCAIKDWNQWNKSNSKSDEGSNYSRLTFGSMIRYFFTNMPPKLEKLSLDTKFITYEINNTNFCSFLTEVDEYEDEEGIEYDYYDDYDDDDSYYYCYTWFNNCILEVLTKELQIPKNNQLFDNLTELVLTISENKRRLYFYLSQVCHNIQKLIIGGNFPGRYDDDAVIRQITLESKQLAALIRSQYNLVYLEIFGAPGMNIYEIFKCFDSQSNPLKTLIINNANISISISIILSSLKHLQNLQELRFNKCSCIRLMMYGIGIFNFKDNIYEEGLLLPNLKYLQVNCLDENEVIFKELCLRIAYILIRCSPSLDRSNIRFI</sequence>
<dbReference type="OrthoDB" id="2314929at2759"/>
<organism evidence="1 3">
    <name type="scientific">Rhizophagus clarus</name>
    <dbReference type="NCBI Taxonomy" id="94130"/>
    <lineage>
        <taxon>Eukaryota</taxon>
        <taxon>Fungi</taxon>
        <taxon>Fungi incertae sedis</taxon>
        <taxon>Mucoromycota</taxon>
        <taxon>Glomeromycotina</taxon>
        <taxon>Glomeromycetes</taxon>
        <taxon>Glomerales</taxon>
        <taxon>Glomeraceae</taxon>
        <taxon>Rhizophagus</taxon>
    </lineage>
</organism>
<dbReference type="InterPro" id="IPR032675">
    <property type="entry name" value="LRR_dom_sf"/>
</dbReference>